<keyword evidence="11" id="KW-1185">Reference proteome</keyword>
<organism evidence="10 11">
    <name type="scientific">Candidatus Syntrophocurvum alkaliphilum</name>
    <dbReference type="NCBI Taxonomy" id="2293317"/>
    <lineage>
        <taxon>Bacteria</taxon>
        <taxon>Bacillati</taxon>
        <taxon>Bacillota</taxon>
        <taxon>Clostridia</taxon>
        <taxon>Eubacteriales</taxon>
        <taxon>Syntrophomonadaceae</taxon>
        <taxon>Candidatus Syntrophocurvum</taxon>
    </lineage>
</organism>
<keyword evidence="6 8" id="KW-0067">ATP-binding</keyword>
<dbReference type="InterPro" id="IPR027417">
    <property type="entry name" value="P-loop_NTPase"/>
</dbReference>
<dbReference type="InterPro" id="IPR001977">
    <property type="entry name" value="Depp_CoAkinase"/>
</dbReference>
<keyword evidence="7 8" id="KW-0173">Coenzyme A biosynthesis</keyword>
<dbReference type="Gene3D" id="3.40.50.300">
    <property type="entry name" value="P-loop containing nucleotide triphosphate hydrolases"/>
    <property type="match status" value="1"/>
</dbReference>
<evidence type="ECO:0000313" key="11">
    <source>
        <dbReference type="Proteomes" id="UP000426444"/>
    </source>
</evidence>
<comment type="subcellular location">
    <subcellularLocation>
        <location evidence="8">Cytoplasm</location>
    </subcellularLocation>
</comment>
<dbReference type="KEGG" id="salq:SYNTR_1584"/>
<dbReference type="Proteomes" id="UP000426444">
    <property type="component" value="Chromosome"/>
</dbReference>
<keyword evidence="2 8" id="KW-0963">Cytoplasm</keyword>
<dbReference type="PANTHER" id="PTHR10695:SF46">
    <property type="entry name" value="BIFUNCTIONAL COENZYME A SYNTHASE-RELATED"/>
    <property type="match status" value="1"/>
</dbReference>
<evidence type="ECO:0000256" key="6">
    <source>
        <dbReference type="ARBA" id="ARBA00022840"/>
    </source>
</evidence>
<dbReference type="GO" id="GO:0005524">
    <property type="term" value="F:ATP binding"/>
    <property type="evidence" value="ECO:0007669"/>
    <property type="project" value="UniProtKB-UniRule"/>
</dbReference>
<evidence type="ECO:0000313" key="10">
    <source>
        <dbReference type="EMBL" id="QGU00178.1"/>
    </source>
</evidence>
<evidence type="ECO:0000256" key="7">
    <source>
        <dbReference type="ARBA" id="ARBA00022993"/>
    </source>
</evidence>
<comment type="similarity">
    <text evidence="1 8">Belongs to the CoaE family.</text>
</comment>
<dbReference type="SUPFAM" id="SSF52540">
    <property type="entry name" value="P-loop containing nucleoside triphosphate hydrolases"/>
    <property type="match status" value="1"/>
</dbReference>
<evidence type="ECO:0000256" key="4">
    <source>
        <dbReference type="ARBA" id="ARBA00022741"/>
    </source>
</evidence>
<dbReference type="AlphaFoldDB" id="A0A6I6DGS6"/>
<dbReference type="EMBL" id="CP046457">
    <property type="protein sequence ID" value="QGU00178.1"/>
    <property type="molecule type" value="Genomic_DNA"/>
</dbReference>
<dbReference type="EC" id="2.7.1.24" evidence="8 9"/>
<dbReference type="GO" id="GO:0015937">
    <property type="term" value="P:coenzyme A biosynthetic process"/>
    <property type="evidence" value="ECO:0007669"/>
    <property type="project" value="UniProtKB-UniRule"/>
</dbReference>
<keyword evidence="5 8" id="KW-0418">Kinase</keyword>
<protein>
    <recommendedName>
        <fullName evidence="8 9">Dephospho-CoA kinase</fullName>
        <ecNumber evidence="8 9">2.7.1.24</ecNumber>
    </recommendedName>
    <alternativeName>
        <fullName evidence="8">Dephosphocoenzyme A kinase</fullName>
    </alternativeName>
</protein>
<gene>
    <name evidence="8" type="primary">coaE</name>
    <name evidence="10" type="ORF">SYNTR_1584</name>
</gene>
<evidence type="ECO:0000256" key="3">
    <source>
        <dbReference type="ARBA" id="ARBA00022679"/>
    </source>
</evidence>
<dbReference type="Pfam" id="PF01121">
    <property type="entry name" value="CoaE"/>
    <property type="match status" value="1"/>
</dbReference>
<keyword evidence="3 8" id="KW-0808">Transferase</keyword>
<comment type="function">
    <text evidence="8">Catalyzes the phosphorylation of the 3'-hydroxyl group of dephosphocoenzyme A to form coenzyme A.</text>
</comment>
<evidence type="ECO:0000256" key="1">
    <source>
        <dbReference type="ARBA" id="ARBA00009018"/>
    </source>
</evidence>
<dbReference type="PANTHER" id="PTHR10695">
    <property type="entry name" value="DEPHOSPHO-COA KINASE-RELATED"/>
    <property type="match status" value="1"/>
</dbReference>
<evidence type="ECO:0000256" key="9">
    <source>
        <dbReference type="NCBIfam" id="TIGR00152"/>
    </source>
</evidence>
<accession>A0A6I6DGS6</accession>
<dbReference type="CDD" id="cd02022">
    <property type="entry name" value="DPCK"/>
    <property type="match status" value="1"/>
</dbReference>
<feature type="binding site" evidence="8">
    <location>
        <begin position="11"/>
        <end position="16"/>
    </location>
    <ligand>
        <name>ATP</name>
        <dbReference type="ChEBI" id="CHEBI:30616"/>
    </ligand>
</feature>
<dbReference type="HAMAP" id="MF_00376">
    <property type="entry name" value="Dephospho_CoA_kinase"/>
    <property type="match status" value="1"/>
</dbReference>
<dbReference type="FunFam" id="3.40.50.300:FF:000991">
    <property type="entry name" value="Dephospho-CoA kinase"/>
    <property type="match status" value="1"/>
</dbReference>
<comment type="pathway">
    <text evidence="8">Cofactor biosynthesis; coenzyme A biosynthesis; CoA from (R)-pantothenate: step 5/5.</text>
</comment>
<keyword evidence="4 8" id="KW-0547">Nucleotide-binding</keyword>
<name>A0A6I6DGS6_9FIRM</name>
<evidence type="ECO:0000256" key="5">
    <source>
        <dbReference type="ARBA" id="ARBA00022777"/>
    </source>
</evidence>
<dbReference type="GO" id="GO:0005737">
    <property type="term" value="C:cytoplasm"/>
    <property type="evidence" value="ECO:0007669"/>
    <property type="project" value="UniProtKB-SubCell"/>
</dbReference>
<sequence>MKIIGLTGGIASGKSTVANALKDLGAIIIEADKLAHQIIEPDKPAYEEIIKTFGQEILNDDLTINRDELGKLVFNNPEKLEKLNNITHPRVIESFKNQIQAINKSQPNAVVVFEIPLLYEINIQHICDEVWVVWIDRETQIERLKLRDGFTEEEAIKRIDSQMSLDEKAKRANRVIDNRKGKEETIRIATKYYNEIL</sequence>
<dbReference type="PROSITE" id="PS51219">
    <property type="entry name" value="DPCK"/>
    <property type="match status" value="1"/>
</dbReference>
<evidence type="ECO:0000256" key="8">
    <source>
        <dbReference type="HAMAP-Rule" id="MF_00376"/>
    </source>
</evidence>
<comment type="catalytic activity">
    <reaction evidence="8">
        <text>3'-dephospho-CoA + ATP = ADP + CoA + H(+)</text>
        <dbReference type="Rhea" id="RHEA:18245"/>
        <dbReference type="ChEBI" id="CHEBI:15378"/>
        <dbReference type="ChEBI" id="CHEBI:30616"/>
        <dbReference type="ChEBI" id="CHEBI:57287"/>
        <dbReference type="ChEBI" id="CHEBI:57328"/>
        <dbReference type="ChEBI" id="CHEBI:456216"/>
        <dbReference type="EC" id="2.7.1.24"/>
    </reaction>
</comment>
<dbReference type="OrthoDB" id="9812943at2"/>
<reference evidence="11" key="1">
    <citation type="journal article" date="2019" name="Microbiology">
        <title>Complete Genome Sequence of an Uncultured Bacterium of the Candidate Phylum Bipolaricaulota.</title>
        <authorList>
            <person name="Kadnikov V.V."/>
            <person name="Mardanov A.V."/>
            <person name="Beletsky A.V."/>
            <person name="Frank Y.A."/>
            <person name="Karnachuk O.V."/>
            <person name="Ravin N.V."/>
        </authorList>
    </citation>
    <scope>NUCLEOTIDE SEQUENCE [LARGE SCALE GENOMIC DNA]</scope>
</reference>
<dbReference type="UniPathway" id="UPA00241">
    <property type="reaction ID" value="UER00356"/>
</dbReference>
<dbReference type="NCBIfam" id="TIGR00152">
    <property type="entry name" value="dephospho-CoA kinase"/>
    <property type="match status" value="1"/>
</dbReference>
<dbReference type="RefSeq" id="WP_156203991.1">
    <property type="nucleotide sequence ID" value="NZ_CP046457.1"/>
</dbReference>
<proteinExistence type="inferred from homology"/>
<dbReference type="GO" id="GO:0004140">
    <property type="term" value="F:dephospho-CoA kinase activity"/>
    <property type="evidence" value="ECO:0007669"/>
    <property type="project" value="UniProtKB-UniRule"/>
</dbReference>
<evidence type="ECO:0000256" key="2">
    <source>
        <dbReference type="ARBA" id="ARBA00022490"/>
    </source>
</evidence>